<accession>A0A0E9NSS0</accession>
<organism evidence="2 3">
    <name type="scientific">Saitoella complicata (strain BCRC 22490 / CBS 7301 / JCM 7358 / NBRC 10748 / NRRL Y-17804)</name>
    <dbReference type="NCBI Taxonomy" id="698492"/>
    <lineage>
        <taxon>Eukaryota</taxon>
        <taxon>Fungi</taxon>
        <taxon>Dikarya</taxon>
        <taxon>Ascomycota</taxon>
        <taxon>Taphrinomycotina</taxon>
        <taxon>Taphrinomycotina incertae sedis</taxon>
        <taxon>Saitoella</taxon>
    </lineage>
</organism>
<keyword evidence="3" id="KW-1185">Reference proteome</keyword>
<dbReference type="EMBL" id="BACD03000089">
    <property type="protein sequence ID" value="GAO52813.1"/>
    <property type="molecule type" value="Genomic_DNA"/>
</dbReference>
<sequence>MPRLTSIKSKYSNAEGTYSYLSSPLSLLPIFLSFILSILKISLPLLICCLSPISLSVLTKTRSYPA</sequence>
<dbReference type="Proteomes" id="UP000033140">
    <property type="component" value="Unassembled WGS sequence"/>
</dbReference>
<dbReference type="AlphaFoldDB" id="A0A0E9NSS0"/>
<keyword evidence="1" id="KW-1133">Transmembrane helix</keyword>
<evidence type="ECO:0000256" key="1">
    <source>
        <dbReference type="SAM" id="Phobius"/>
    </source>
</evidence>
<gene>
    <name evidence="2" type="ORF">G7K_6880-t1</name>
</gene>
<keyword evidence="1" id="KW-0472">Membrane</keyword>
<reference evidence="2 3" key="1">
    <citation type="journal article" date="2011" name="J. Gen. Appl. Microbiol.">
        <title>Draft genome sequencing of the enigmatic yeast Saitoella complicata.</title>
        <authorList>
            <person name="Nishida H."/>
            <person name="Hamamoto M."/>
            <person name="Sugiyama J."/>
        </authorList>
    </citation>
    <scope>NUCLEOTIDE SEQUENCE [LARGE SCALE GENOMIC DNA]</scope>
    <source>
        <strain evidence="2 3">NRRL Y-17804</strain>
    </source>
</reference>
<feature type="transmembrane region" description="Helical" evidence="1">
    <location>
        <begin position="30"/>
        <end position="58"/>
    </location>
</feature>
<evidence type="ECO:0000313" key="3">
    <source>
        <dbReference type="Proteomes" id="UP000033140"/>
    </source>
</evidence>
<proteinExistence type="predicted"/>
<protein>
    <submittedName>
        <fullName evidence="2">Uncharacterized protein</fullName>
    </submittedName>
</protein>
<keyword evidence="1" id="KW-0812">Transmembrane</keyword>
<comment type="caution">
    <text evidence="2">The sequence shown here is derived from an EMBL/GenBank/DDBJ whole genome shotgun (WGS) entry which is preliminary data.</text>
</comment>
<reference evidence="2 3" key="2">
    <citation type="journal article" date="2014" name="J. Gen. Appl. Microbiol.">
        <title>The early diverging ascomycetous budding yeast Saitoella complicata has three histone deacetylases belonging to the Clr6, Hos2, and Rpd3 lineages.</title>
        <authorList>
            <person name="Nishida H."/>
            <person name="Matsumoto T."/>
            <person name="Kondo S."/>
            <person name="Hamamoto M."/>
            <person name="Yoshikawa H."/>
        </authorList>
    </citation>
    <scope>NUCLEOTIDE SEQUENCE [LARGE SCALE GENOMIC DNA]</scope>
    <source>
        <strain evidence="2 3">NRRL Y-17804</strain>
    </source>
</reference>
<evidence type="ECO:0000313" key="2">
    <source>
        <dbReference type="EMBL" id="GAO52813.1"/>
    </source>
</evidence>
<reference evidence="2 3" key="3">
    <citation type="journal article" date="2015" name="Genome Announc.">
        <title>Draft Genome Sequence of the Archiascomycetous Yeast Saitoella complicata.</title>
        <authorList>
            <person name="Yamauchi K."/>
            <person name="Kondo S."/>
            <person name="Hamamoto M."/>
            <person name="Takahashi Y."/>
            <person name="Ogura Y."/>
            <person name="Hayashi T."/>
            <person name="Nishida H."/>
        </authorList>
    </citation>
    <scope>NUCLEOTIDE SEQUENCE [LARGE SCALE GENOMIC DNA]</scope>
    <source>
        <strain evidence="2 3">NRRL Y-17804</strain>
    </source>
</reference>
<name>A0A0E9NSS0_SAICN</name>